<dbReference type="PANTHER" id="PTHR21625">
    <property type="entry name" value="NYD-SP28 PROTEIN"/>
    <property type="match status" value="1"/>
</dbReference>
<comment type="function">
    <text evidence="13">Component of the nexin-dynein regulatory complex (N-DRC), a key regulator of ciliary/flagellar motility which maintains the alignment and integrity of the distal axoneme and regulates microtubule sliding in motile axonemes. Plays a critical role in the assembly of N-DRC and also stabilizes the assembly of multiple inner dynein arms and radial spokes. Coassembles with DRC1 to form a central scaffold needed for assembly of the N-DRC and its attachment to the outer doublet microtubules.</text>
</comment>
<keyword evidence="3" id="KW-0732">Signal</keyword>
<dbReference type="InterPro" id="IPR000618">
    <property type="entry name" value="Insect_cuticle"/>
</dbReference>
<evidence type="ECO:0000256" key="1">
    <source>
        <dbReference type="ARBA" id="ARBA00004611"/>
    </source>
</evidence>
<feature type="domain" description="Dynein regulatory complex protein 1/2 N-terminal" evidence="16">
    <location>
        <begin position="14"/>
        <end position="106"/>
    </location>
</feature>
<evidence type="ECO:0000256" key="8">
    <source>
        <dbReference type="ARBA" id="ARBA00023273"/>
    </source>
</evidence>
<evidence type="ECO:0000256" key="7">
    <source>
        <dbReference type="ARBA" id="ARBA00023212"/>
    </source>
</evidence>
<keyword evidence="5 15" id="KW-0175">Coiled coil</keyword>
<protein>
    <recommendedName>
        <fullName evidence="11">Dynein regulatory complex subunit 2</fullName>
    </recommendedName>
    <alternativeName>
        <fullName evidence="12">Coiled-coil domain-containing protein 65</fullName>
    </alternativeName>
</protein>
<keyword evidence="4" id="KW-0282">Flagellum</keyword>
<organism evidence="17 18">
    <name type="scientific">Papilio machaon</name>
    <name type="common">Old World swallowtail butterfly</name>
    <dbReference type="NCBI Taxonomy" id="76193"/>
    <lineage>
        <taxon>Eukaryota</taxon>
        <taxon>Metazoa</taxon>
        <taxon>Ecdysozoa</taxon>
        <taxon>Arthropoda</taxon>
        <taxon>Hexapoda</taxon>
        <taxon>Insecta</taxon>
        <taxon>Pterygota</taxon>
        <taxon>Neoptera</taxon>
        <taxon>Endopterygota</taxon>
        <taxon>Lepidoptera</taxon>
        <taxon>Glossata</taxon>
        <taxon>Ditrysia</taxon>
        <taxon>Papilionoidea</taxon>
        <taxon>Papilionidae</taxon>
        <taxon>Papilioninae</taxon>
        <taxon>Papilio</taxon>
    </lineage>
</organism>
<feature type="coiled-coil region" evidence="15">
    <location>
        <begin position="3"/>
        <end position="52"/>
    </location>
</feature>
<gene>
    <name evidence="17" type="ORF">RR48_09290</name>
</gene>
<dbReference type="GO" id="GO:0070286">
    <property type="term" value="P:axonemal dynein complex assembly"/>
    <property type="evidence" value="ECO:0007669"/>
    <property type="project" value="InterPro"/>
</dbReference>
<keyword evidence="6" id="KW-0969">Cilium</keyword>
<dbReference type="Proteomes" id="UP000053240">
    <property type="component" value="Unassembled WGS sequence"/>
</dbReference>
<accession>A0A194RBQ0</accession>
<dbReference type="InterPro" id="IPR039505">
    <property type="entry name" value="DRC1/2_N"/>
</dbReference>
<evidence type="ECO:0000256" key="15">
    <source>
        <dbReference type="SAM" id="Coils"/>
    </source>
</evidence>
<dbReference type="Pfam" id="PF14772">
    <property type="entry name" value="NYD-SP28"/>
    <property type="match status" value="1"/>
</dbReference>
<dbReference type="GO" id="GO:0060285">
    <property type="term" value="P:cilium-dependent cell motility"/>
    <property type="evidence" value="ECO:0007669"/>
    <property type="project" value="TreeGrafter"/>
</dbReference>
<evidence type="ECO:0000256" key="10">
    <source>
        <dbReference type="ARBA" id="ARBA00038424"/>
    </source>
</evidence>
<evidence type="ECO:0000256" key="14">
    <source>
        <dbReference type="PROSITE-ProRule" id="PRU00497"/>
    </source>
</evidence>
<keyword evidence="7" id="KW-0206">Cytoskeleton</keyword>
<evidence type="ECO:0000256" key="13">
    <source>
        <dbReference type="ARBA" id="ARBA00045865"/>
    </source>
</evidence>
<reference evidence="17 18" key="1">
    <citation type="journal article" date="2015" name="Nat. Commun.">
        <title>Outbred genome sequencing and CRISPR/Cas9 gene editing in butterflies.</title>
        <authorList>
            <person name="Li X."/>
            <person name="Fan D."/>
            <person name="Zhang W."/>
            <person name="Liu G."/>
            <person name="Zhang L."/>
            <person name="Zhao L."/>
            <person name="Fang X."/>
            <person name="Chen L."/>
            <person name="Dong Y."/>
            <person name="Chen Y."/>
            <person name="Ding Y."/>
            <person name="Zhao R."/>
            <person name="Feng M."/>
            <person name="Zhu Y."/>
            <person name="Feng Y."/>
            <person name="Jiang X."/>
            <person name="Zhu D."/>
            <person name="Xiang H."/>
            <person name="Feng X."/>
            <person name="Li S."/>
            <person name="Wang J."/>
            <person name="Zhang G."/>
            <person name="Kronforst M.R."/>
            <person name="Wang W."/>
        </authorList>
    </citation>
    <scope>NUCLEOTIDE SEQUENCE [LARGE SCALE GENOMIC DNA]</scope>
    <source>
        <strain evidence="17">Ya'a_city_454_Pm</strain>
        <tissue evidence="17">Whole body</tissue>
    </source>
</reference>
<dbReference type="PROSITE" id="PS51155">
    <property type="entry name" value="CHIT_BIND_RR_2"/>
    <property type="match status" value="1"/>
</dbReference>
<dbReference type="GO" id="GO:0003352">
    <property type="term" value="P:regulation of cilium movement"/>
    <property type="evidence" value="ECO:0007669"/>
    <property type="project" value="TreeGrafter"/>
</dbReference>
<evidence type="ECO:0000256" key="3">
    <source>
        <dbReference type="ARBA" id="ARBA00022729"/>
    </source>
</evidence>
<evidence type="ECO:0000256" key="6">
    <source>
        <dbReference type="ARBA" id="ARBA00023069"/>
    </source>
</evidence>
<evidence type="ECO:0000256" key="12">
    <source>
        <dbReference type="ARBA" id="ARBA00041517"/>
    </source>
</evidence>
<dbReference type="GO" id="GO:0042302">
    <property type="term" value="F:structural constituent of cuticle"/>
    <property type="evidence" value="ECO:0007669"/>
    <property type="project" value="UniProtKB-UniRule"/>
</dbReference>
<comment type="subcellular location">
    <subcellularLocation>
        <location evidence="1">Cytoplasm</location>
        <location evidence="1">Cytoskeleton</location>
        <location evidence="1">Flagellum axoneme</location>
    </subcellularLocation>
    <subcellularLocation>
        <location evidence="9">Cytoplasm</location>
        <location evidence="9">Cytoskeleton</location>
        <location evidence="9">Flagellum basal body</location>
    </subcellularLocation>
</comment>
<comment type="similarity">
    <text evidence="10">Belongs to the DRC2 family.</text>
</comment>
<dbReference type="InterPro" id="IPR039750">
    <property type="entry name" value="DRC1/DRC2"/>
</dbReference>
<dbReference type="STRING" id="76193.A0A194RBQ0"/>
<dbReference type="EMBL" id="KQ460397">
    <property type="protein sequence ID" value="KPJ15263.1"/>
    <property type="molecule type" value="Genomic_DNA"/>
</dbReference>
<evidence type="ECO:0000256" key="5">
    <source>
        <dbReference type="ARBA" id="ARBA00023054"/>
    </source>
</evidence>
<dbReference type="GO" id="GO:0005858">
    <property type="term" value="C:axonemal dynein complex"/>
    <property type="evidence" value="ECO:0007669"/>
    <property type="project" value="InterPro"/>
</dbReference>
<evidence type="ECO:0000313" key="17">
    <source>
        <dbReference type="EMBL" id="KPJ15263.1"/>
    </source>
</evidence>
<evidence type="ECO:0000256" key="9">
    <source>
        <dbReference type="ARBA" id="ARBA00037841"/>
    </source>
</evidence>
<sequence>MALTKEEKKAKKEAKRLEKLRAEAEERKRLKNEELKREMVAQARRRGELDKKWRGLMLKIKEPVFKQDIEVFWHSFDRTMDKKNYYINNIMKLINLADDQFQRTVASFCDTIDTMILNFLTGIENISEENDRRTAALLKMGETESNQIKTDHNAAETHLQLLIFHGHTTADTLAWTTRGENLVKEDEDRNKYASERENLRSHLENSYNTMWDDYKAVLKNYVLKTAANQKAVRRLRRKENLMADIIASQAKKIADSDGLLKRLRNELAAYESGTKQAVFRDRRDRHRSACFRLKQILFDGCKTDTKQMANLVKASDNTIEWLRDAHKKGEKILRLAALCQKFETQREKVLPFGLSIPHSPVQSKTNLRRLQSDDSLVMKAISTTCGLTRLWQKISKAELTRKALAREKALLEQENALLLLQIEQQDSNQFQPEIKNCICDKMSSTKVLVCALVVVCISLRHGLAAPAPQEDGPPTPYEYKYDVEDPEKTLYFGANESGDAQGKVVGGYRVLLPDGRLMNVEYTVEGESGFVPKITFENNANPFGQGK</sequence>
<dbReference type="InParanoid" id="A0A194RBQ0"/>
<evidence type="ECO:0000256" key="11">
    <source>
        <dbReference type="ARBA" id="ARBA00040899"/>
    </source>
</evidence>
<feature type="coiled-coil region" evidence="15">
    <location>
        <begin position="394"/>
        <end position="421"/>
    </location>
</feature>
<name>A0A194RBQ0_PAPMA</name>
<evidence type="ECO:0000313" key="18">
    <source>
        <dbReference type="Proteomes" id="UP000053240"/>
    </source>
</evidence>
<keyword evidence="14" id="KW-0193">Cuticle</keyword>
<keyword evidence="18" id="KW-1185">Reference proteome</keyword>
<keyword evidence="8" id="KW-0966">Cell projection</keyword>
<dbReference type="Pfam" id="PF00379">
    <property type="entry name" value="Chitin_bind_4"/>
    <property type="match status" value="1"/>
</dbReference>
<evidence type="ECO:0000256" key="4">
    <source>
        <dbReference type="ARBA" id="ARBA00022846"/>
    </source>
</evidence>
<dbReference type="AlphaFoldDB" id="A0A194RBQ0"/>
<evidence type="ECO:0000256" key="2">
    <source>
        <dbReference type="ARBA" id="ARBA00022490"/>
    </source>
</evidence>
<dbReference type="PANTHER" id="PTHR21625:SF0">
    <property type="entry name" value="DYNEIN REGULATORY COMPLEX SUBUNIT 2"/>
    <property type="match status" value="1"/>
</dbReference>
<keyword evidence="2" id="KW-0963">Cytoplasm</keyword>
<evidence type="ECO:0000259" key="16">
    <source>
        <dbReference type="Pfam" id="PF14772"/>
    </source>
</evidence>
<proteinExistence type="inferred from homology"/>